<feature type="region of interest" description="Disordered" evidence="1">
    <location>
        <begin position="196"/>
        <end position="454"/>
    </location>
</feature>
<feature type="compositionally biased region" description="Polar residues" evidence="1">
    <location>
        <begin position="349"/>
        <end position="362"/>
    </location>
</feature>
<comment type="caution">
    <text evidence="2">The sequence shown here is derived from an EMBL/GenBank/DDBJ whole genome shotgun (WGS) entry which is preliminary data.</text>
</comment>
<dbReference type="EMBL" id="QGMK01001592">
    <property type="protein sequence ID" value="TVY67373.1"/>
    <property type="molecule type" value="Genomic_DNA"/>
</dbReference>
<gene>
    <name evidence="2" type="ORF">LSUE1_G007039</name>
</gene>
<proteinExistence type="predicted"/>
<feature type="compositionally biased region" description="Basic and acidic residues" evidence="1">
    <location>
        <begin position="261"/>
        <end position="270"/>
    </location>
</feature>
<feature type="compositionally biased region" description="Pro residues" evidence="1">
    <location>
        <begin position="538"/>
        <end position="552"/>
    </location>
</feature>
<dbReference type="Proteomes" id="UP000469558">
    <property type="component" value="Unassembled WGS sequence"/>
</dbReference>
<name>A0A8T9BWL9_9HELO</name>
<evidence type="ECO:0000313" key="2">
    <source>
        <dbReference type="EMBL" id="TVY67373.1"/>
    </source>
</evidence>
<protein>
    <recommendedName>
        <fullName evidence="4">Erythromycin esterase</fullName>
    </recommendedName>
</protein>
<feature type="compositionally biased region" description="Polar residues" evidence="1">
    <location>
        <begin position="422"/>
        <end position="434"/>
    </location>
</feature>
<feature type="compositionally biased region" description="Polar residues" evidence="1">
    <location>
        <begin position="299"/>
        <end position="312"/>
    </location>
</feature>
<reference evidence="2 3" key="1">
    <citation type="submission" date="2018-05" db="EMBL/GenBank/DDBJ databases">
        <title>Genome sequencing and assembly of the regulated plant pathogen Lachnellula willkommii and related sister species for the development of diagnostic species identification markers.</title>
        <authorList>
            <person name="Giroux E."/>
            <person name="Bilodeau G."/>
        </authorList>
    </citation>
    <scope>NUCLEOTIDE SEQUENCE [LARGE SCALE GENOMIC DNA]</scope>
    <source>
        <strain evidence="2 3">CBS 268.59</strain>
    </source>
</reference>
<accession>A0A8T9BWL9</accession>
<evidence type="ECO:0008006" key="4">
    <source>
        <dbReference type="Google" id="ProtNLM"/>
    </source>
</evidence>
<dbReference type="AlphaFoldDB" id="A0A8T9BWL9"/>
<feature type="compositionally biased region" description="Polar residues" evidence="1">
    <location>
        <begin position="103"/>
        <end position="115"/>
    </location>
</feature>
<feature type="region of interest" description="Disordered" evidence="1">
    <location>
        <begin position="152"/>
        <end position="177"/>
    </location>
</feature>
<organism evidence="2 3">
    <name type="scientific">Lachnellula suecica</name>
    <dbReference type="NCBI Taxonomy" id="602035"/>
    <lineage>
        <taxon>Eukaryota</taxon>
        <taxon>Fungi</taxon>
        <taxon>Dikarya</taxon>
        <taxon>Ascomycota</taxon>
        <taxon>Pezizomycotina</taxon>
        <taxon>Leotiomycetes</taxon>
        <taxon>Helotiales</taxon>
        <taxon>Lachnaceae</taxon>
        <taxon>Lachnellula</taxon>
    </lineage>
</organism>
<feature type="compositionally biased region" description="Basic and acidic residues" evidence="1">
    <location>
        <begin position="383"/>
        <end position="414"/>
    </location>
</feature>
<keyword evidence="3" id="KW-1185">Reference proteome</keyword>
<feature type="region of interest" description="Disordered" evidence="1">
    <location>
        <begin position="538"/>
        <end position="671"/>
    </location>
</feature>
<feature type="compositionally biased region" description="Polar residues" evidence="1">
    <location>
        <begin position="321"/>
        <end position="341"/>
    </location>
</feature>
<feature type="compositionally biased region" description="Polar residues" evidence="1">
    <location>
        <begin position="8"/>
        <end position="24"/>
    </location>
</feature>
<feature type="region of interest" description="Disordered" evidence="1">
    <location>
        <begin position="1"/>
        <end position="130"/>
    </location>
</feature>
<sequence length="686" mass="74676">MARRSSRLRGNTPAQSTSHASSHLESLAERDETPANVSWPSLDAIVSSPLAPRTPATASRPVPGIEEMHPSKAQQSTAQKPDSGLRLGFTDIKTTRDGRPVEQSPSKTGISNSSFDFRFARPGPTLGPEAQRMMDELREEALRIKVRLAAEKKEKQERGEEDTVTGRKIAQPKGKVGRYSDIHMEEFKKMDSIAGHASSFRGQPGRVTPAKSLKRTQSKANLDEKEAIPTKIASPMKPNKNLERLQITTPVKTLKRTQSRARLDEREDIPTKIASPVKPKDSERLENTASAKRARINITDDTSSVRPVSSDTIMKPMTPSIPRSQSSFLSAISTPTQSSLARASGAKPATTQIPTLSRSPSKPSLLGTPRGLTKSATTNDVHVLPKSEPRGFLRSPGKFDRVKSILRKASDSIKKPHAKPSSIPSLTRTPSKPNLNPEKTLPSVPGTPRGPVSTKAIKHVNFTPETIKKNAATFQNSPSSIKSGIPRSTSRVILSAKSPSKLKSNEVQYPSIADLPEIGNHPQEVEYPSLAGVRPLPVPPQFASTPRPPPSVPGTFTFRSDHTINFGASPKGFGSSPGQASLRQVRQSIAPSMPGSFPGTKKENSQPLPSFPHGMSNKKRHRMEDDETEDDFQPSPKKRKEEVAEGPMLMAPRMIATPKSRLNSPAKKGALSLSRLNMLARPKNRK</sequence>
<dbReference type="OrthoDB" id="5204833at2759"/>
<evidence type="ECO:0000313" key="3">
    <source>
        <dbReference type="Proteomes" id="UP000469558"/>
    </source>
</evidence>
<feature type="compositionally biased region" description="Polar residues" evidence="1">
    <location>
        <begin position="576"/>
        <end position="590"/>
    </location>
</feature>
<evidence type="ECO:0000256" key="1">
    <source>
        <dbReference type="SAM" id="MobiDB-lite"/>
    </source>
</evidence>